<dbReference type="EMBL" id="JACIDK010000002">
    <property type="protein sequence ID" value="MBB3891078.1"/>
    <property type="molecule type" value="Genomic_DNA"/>
</dbReference>
<protein>
    <submittedName>
        <fullName evidence="1">Uncharacterized protein</fullName>
    </submittedName>
</protein>
<comment type="caution">
    <text evidence="1">The sequence shown here is derived from an EMBL/GenBank/DDBJ whole genome shotgun (WGS) entry which is preliminary data.</text>
</comment>
<dbReference type="AlphaFoldDB" id="A0A839ZY85"/>
<organism evidence="1 2">
    <name type="scientific">Phenylobacterium haematophilum</name>
    <dbReference type="NCBI Taxonomy" id="98513"/>
    <lineage>
        <taxon>Bacteria</taxon>
        <taxon>Pseudomonadati</taxon>
        <taxon>Pseudomonadota</taxon>
        <taxon>Alphaproteobacteria</taxon>
        <taxon>Caulobacterales</taxon>
        <taxon>Caulobacteraceae</taxon>
        <taxon>Phenylobacterium</taxon>
    </lineage>
</organism>
<sequence length="60" mass="6111">MPRTAERLPQSTCGDLEAIFDSLASTGQYSAVLGHEAVEKPPTGAAGAEEPILRAVASAA</sequence>
<dbReference type="RefSeq" id="WP_183771649.1">
    <property type="nucleotide sequence ID" value="NZ_JACIDK010000002.1"/>
</dbReference>
<dbReference type="Proteomes" id="UP000530564">
    <property type="component" value="Unassembled WGS sequence"/>
</dbReference>
<evidence type="ECO:0000313" key="2">
    <source>
        <dbReference type="Proteomes" id="UP000530564"/>
    </source>
</evidence>
<keyword evidence="2" id="KW-1185">Reference proteome</keyword>
<name>A0A839ZY85_9CAUL</name>
<accession>A0A839ZY85</accession>
<reference evidence="1 2" key="1">
    <citation type="submission" date="2020-08" db="EMBL/GenBank/DDBJ databases">
        <title>Genomic Encyclopedia of Type Strains, Phase IV (KMG-IV): sequencing the most valuable type-strain genomes for metagenomic binning, comparative biology and taxonomic classification.</title>
        <authorList>
            <person name="Goeker M."/>
        </authorList>
    </citation>
    <scope>NUCLEOTIDE SEQUENCE [LARGE SCALE GENOMIC DNA]</scope>
    <source>
        <strain evidence="1 2">DSM 21793</strain>
    </source>
</reference>
<gene>
    <name evidence="1" type="ORF">GGQ61_001795</name>
</gene>
<evidence type="ECO:0000313" key="1">
    <source>
        <dbReference type="EMBL" id="MBB3891078.1"/>
    </source>
</evidence>
<proteinExistence type="predicted"/>